<dbReference type="Proteomes" id="UP001500200">
    <property type="component" value="Unassembled WGS sequence"/>
</dbReference>
<reference evidence="3" key="1">
    <citation type="journal article" date="2019" name="Int. J. Syst. Evol. Microbiol.">
        <title>The Global Catalogue of Microorganisms (GCM) 10K type strain sequencing project: providing services to taxonomists for standard genome sequencing and annotation.</title>
        <authorList>
            <consortium name="The Broad Institute Genomics Platform"/>
            <consortium name="The Broad Institute Genome Sequencing Center for Infectious Disease"/>
            <person name="Wu L."/>
            <person name="Ma J."/>
        </authorList>
    </citation>
    <scope>NUCLEOTIDE SEQUENCE [LARGE SCALE GENOMIC DNA]</scope>
    <source>
        <strain evidence="3">JCM 18514</strain>
    </source>
</reference>
<keyword evidence="3" id="KW-1185">Reference proteome</keyword>
<sequence length="91" mass="9841">MRTLKHQEKVDKEDDSENDKRADLKPGGELHLKCLSQVRRNGVSLSDLPASPSPKATALKRRSARPGEASVPCVLTDLALGILPYVGPTLP</sequence>
<dbReference type="EMBL" id="BAABKK010000030">
    <property type="protein sequence ID" value="GAA5199575.1"/>
    <property type="molecule type" value="Genomic_DNA"/>
</dbReference>
<protein>
    <submittedName>
        <fullName evidence="2">Uncharacterized protein</fullName>
    </submittedName>
</protein>
<name>A0ABP9SR37_9MICC</name>
<accession>A0ABP9SR37</accession>
<feature type="region of interest" description="Disordered" evidence="1">
    <location>
        <begin position="1"/>
        <end position="29"/>
    </location>
</feature>
<organism evidence="2 3">
    <name type="scientific">Arthrobacter gyeryongensis</name>
    <dbReference type="NCBI Taxonomy" id="1650592"/>
    <lineage>
        <taxon>Bacteria</taxon>
        <taxon>Bacillati</taxon>
        <taxon>Actinomycetota</taxon>
        <taxon>Actinomycetes</taxon>
        <taxon>Micrococcales</taxon>
        <taxon>Micrococcaceae</taxon>
        <taxon>Arthrobacter</taxon>
    </lineage>
</organism>
<feature type="region of interest" description="Disordered" evidence="1">
    <location>
        <begin position="42"/>
        <end position="67"/>
    </location>
</feature>
<comment type="caution">
    <text evidence="2">The sequence shown here is derived from an EMBL/GenBank/DDBJ whole genome shotgun (WGS) entry which is preliminary data.</text>
</comment>
<gene>
    <name evidence="2" type="ORF">GCM10023346_39670</name>
</gene>
<proteinExistence type="predicted"/>
<evidence type="ECO:0000313" key="2">
    <source>
        <dbReference type="EMBL" id="GAA5199575.1"/>
    </source>
</evidence>
<evidence type="ECO:0000256" key="1">
    <source>
        <dbReference type="SAM" id="MobiDB-lite"/>
    </source>
</evidence>
<evidence type="ECO:0000313" key="3">
    <source>
        <dbReference type="Proteomes" id="UP001500200"/>
    </source>
</evidence>